<dbReference type="EMBL" id="SRHE01000034">
    <property type="protein sequence ID" value="TWW12174.1"/>
    <property type="molecule type" value="Genomic_DNA"/>
</dbReference>
<reference evidence="11 12" key="1">
    <citation type="submission" date="2019-08" db="EMBL/GenBank/DDBJ databases">
        <title>100 year-old enigma solved: identification of Planctomyces bekefii, the type genus and species of the phylum Planctomycetes.</title>
        <authorList>
            <person name="Svetlana D.N."/>
            <person name="Overmann J."/>
        </authorList>
    </citation>
    <scope>NUCLEOTIDE SEQUENCE [LARGE SCALE GENOMIC DNA]</scope>
    <source>
        <strain evidence="11">Phe10_nw2017</strain>
    </source>
</reference>
<comment type="similarity">
    <text evidence="2 10">Belongs to the MscL family.</text>
</comment>
<evidence type="ECO:0000256" key="7">
    <source>
        <dbReference type="ARBA" id="ARBA00023065"/>
    </source>
</evidence>
<dbReference type="GO" id="GO:0008381">
    <property type="term" value="F:mechanosensitive monoatomic ion channel activity"/>
    <property type="evidence" value="ECO:0007669"/>
    <property type="project" value="UniProtKB-UniRule"/>
</dbReference>
<reference evidence="11 12" key="2">
    <citation type="submission" date="2019-08" db="EMBL/GenBank/DDBJ databases">
        <authorList>
            <person name="Henke P."/>
        </authorList>
    </citation>
    <scope>NUCLEOTIDE SEQUENCE [LARGE SCALE GENOMIC DNA]</scope>
    <source>
        <strain evidence="11">Phe10_nw2017</strain>
    </source>
</reference>
<comment type="caution">
    <text evidence="11">The sequence shown here is derived from an EMBL/GenBank/DDBJ whole genome shotgun (WGS) entry which is preliminary data.</text>
</comment>
<dbReference type="InterPro" id="IPR036019">
    <property type="entry name" value="MscL_channel"/>
</dbReference>
<keyword evidence="6 10" id="KW-1133">Transmembrane helix</keyword>
<evidence type="ECO:0000256" key="9">
    <source>
        <dbReference type="ARBA" id="ARBA00023303"/>
    </source>
</evidence>
<name>A0A5C6MGV2_9PLAN</name>
<dbReference type="GO" id="GO:0005886">
    <property type="term" value="C:plasma membrane"/>
    <property type="evidence" value="ECO:0007669"/>
    <property type="project" value="UniProtKB-SubCell"/>
</dbReference>
<evidence type="ECO:0000313" key="12">
    <source>
        <dbReference type="Proteomes" id="UP000321083"/>
    </source>
</evidence>
<dbReference type="SUPFAM" id="SSF81330">
    <property type="entry name" value="Gated mechanosensitive channel"/>
    <property type="match status" value="1"/>
</dbReference>
<dbReference type="AlphaFoldDB" id="A0A5C6MGV2"/>
<evidence type="ECO:0000256" key="8">
    <source>
        <dbReference type="ARBA" id="ARBA00023136"/>
    </source>
</evidence>
<organism evidence="11 12">
    <name type="scientific">Planctomyces bekefii</name>
    <dbReference type="NCBI Taxonomy" id="1653850"/>
    <lineage>
        <taxon>Bacteria</taxon>
        <taxon>Pseudomonadati</taxon>
        <taxon>Planctomycetota</taxon>
        <taxon>Planctomycetia</taxon>
        <taxon>Planctomycetales</taxon>
        <taxon>Planctomycetaceae</taxon>
        <taxon>Planctomyces</taxon>
    </lineage>
</organism>
<keyword evidence="7 10" id="KW-0406">Ion transport</keyword>
<dbReference type="PANTHER" id="PTHR30266:SF2">
    <property type="entry name" value="LARGE-CONDUCTANCE MECHANOSENSITIVE CHANNEL"/>
    <property type="match status" value="1"/>
</dbReference>
<dbReference type="HAMAP" id="MF_00115">
    <property type="entry name" value="MscL"/>
    <property type="match status" value="1"/>
</dbReference>
<keyword evidence="4 10" id="KW-1003">Cell membrane</keyword>
<keyword evidence="9 10" id="KW-0407">Ion channel</keyword>
<keyword evidence="5 10" id="KW-0812">Transmembrane</keyword>
<accession>A0A5C6MGV2</accession>
<dbReference type="Proteomes" id="UP000321083">
    <property type="component" value="Unassembled WGS sequence"/>
</dbReference>
<evidence type="ECO:0000256" key="5">
    <source>
        <dbReference type="ARBA" id="ARBA00022692"/>
    </source>
</evidence>
<sequence length="149" mass="16066">MKSQIQSGATGAAKHLTTVLDEFRNFAFKGNIVDMAVGVIVGGAFGKIVDSLVKNILMPVIGLLTPGEHGYLGWKIVVGAKEVPYGLFLGECVNFLIVAFTLYIFMVKFLGFLLAQRTKTAAAPTAPVAPVETAEEKLLKEIRDLLAKR</sequence>
<dbReference type="Gene3D" id="1.10.1200.120">
    <property type="entry name" value="Large-conductance mechanosensitive channel, MscL, domain 1"/>
    <property type="match status" value="1"/>
</dbReference>
<keyword evidence="8 10" id="KW-0472">Membrane</keyword>
<comment type="caution">
    <text evidence="10">Lacks conserved residue(s) required for the propagation of feature annotation.</text>
</comment>
<dbReference type="InterPro" id="IPR001185">
    <property type="entry name" value="MS_channel"/>
</dbReference>
<proteinExistence type="inferred from homology"/>
<dbReference type="PRINTS" id="PR01264">
    <property type="entry name" value="MECHCHANNEL"/>
</dbReference>
<dbReference type="PANTHER" id="PTHR30266">
    <property type="entry name" value="MECHANOSENSITIVE CHANNEL MSCL"/>
    <property type="match status" value="1"/>
</dbReference>
<keyword evidence="3 10" id="KW-0813">Transport</keyword>
<dbReference type="InterPro" id="IPR019823">
    <property type="entry name" value="Mechanosensitive_channel_CS"/>
</dbReference>
<dbReference type="InterPro" id="IPR037673">
    <property type="entry name" value="MSC/AndL"/>
</dbReference>
<evidence type="ECO:0000256" key="3">
    <source>
        <dbReference type="ARBA" id="ARBA00022448"/>
    </source>
</evidence>
<comment type="subcellular location">
    <subcellularLocation>
        <location evidence="1 10">Cell membrane</location>
        <topology evidence="1 10">Multi-pass membrane protein</topology>
    </subcellularLocation>
</comment>
<evidence type="ECO:0000256" key="4">
    <source>
        <dbReference type="ARBA" id="ARBA00022475"/>
    </source>
</evidence>
<dbReference type="PROSITE" id="PS01327">
    <property type="entry name" value="MSCL"/>
    <property type="match status" value="1"/>
</dbReference>
<evidence type="ECO:0000256" key="1">
    <source>
        <dbReference type="ARBA" id="ARBA00004651"/>
    </source>
</evidence>
<protein>
    <recommendedName>
        <fullName evidence="10">Large-conductance mechanosensitive channel</fullName>
    </recommendedName>
</protein>
<gene>
    <name evidence="10 11" type="primary">mscL</name>
    <name evidence="11" type="ORF">E3A20_03260</name>
</gene>
<comment type="subunit">
    <text evidence="10">Homopentamer.</text>
</comment>
<dbReference type="NCBIfam" id="TIGR00220">
    <property type="entry name" value="mscL"/>
    <property type="match status" value="1"/>
</dbReference>
<evidence type="ECO:0000313" key="11">
    <source>
        <dbReference type="EMBL" id="TWW12174.1"/>
    </source>
</evidence>
<feature type="transmembrane region" description="Helical" evidence="10">
    <location>
        <begin position="93"/>
        <end position="115"/>
    </location>
</feature>
<comment type="function">
    <text evidence="10">Channel that opens in response to stretch forces in the membrane lipid bilayer. May participate in the regulation of osmotic pressure changes within the cell.</text>
</comment>
<evidence type="ECO:0000256" key="2">
    <source>
        <dbReference type="ARBA" id="ARBA00007254"/>
    </source>
</evidence>
<dbReference type="Pfam" id="PF01741">
    <property type="entry name" value="MscL"/>
    <property type="match status" value="1"/>
</dbReference>
<evidence type="ECO:0000256" key="6">
    <source>
        <dbReference type="ARBA" id="ARBA00022989"/>
    </source>
</evidence>
<evidence type="ECO:0000256" key="10">
    <source>
        <dbReference type="HAMAP-Rule" id="MF_00115"/>
    </source>
</evidence>
<keyword evidence="12" id="KW-1185">Reference proteome</keyword>